<dbReference type="InterPro" id="IPR036028">
    <property type="entry name" value="SH3-like_dom_sf"/>
</dbReference>
<dbReference type="InterPro" id="IPR008936">
    <property type="entry name" value="Rho_GTPase_activation_prot"/>
</dbReference>
<dbReference type="Gene3D" id="1.10.555.10">
    <property type="entry name" value="Rho GTPase activation protein"/>
    <property type="match status" value="1"/>
</dbReference>
<dbReference type="EMBL" id="VCGU01000003">
    <property type="protein sequence ID" value="TRY77944.1"/>
    <property type="molecule type" value="Genomic_DNA"/>
</dbReference>
<proteinExistence type="predicted"/>
<feature type="compositionally biased region" description="Low complexity" evidence="4">
    <location>
        <begin position="90"/>
        <end position="106"/>
    </location>
</feature>
<feature type="compositionally biased region" description="Basic and acidic residues" evidence="4">
    <location>
        <begin position="1108"/>
        <end position="1118"/>
    </location>
</feature>
<dbReference type="PANTHER" id="PTHR15729:SF10">
    <property type="entry name" value="GTPASE-ACTIVATING PROTEIN CDGAPR"/>
    <property type="match status" value="1"/>
</dbReference>
<dbReference type="SUPFAM" id="SSF48350">
    <property type="entry name" value="GTPase activation domain, GAP"/>
    <property type="match status" value="1"/>
</dbReference>
<gene>
    <name evidence="7" type="ORF">TCAL_10901</name>
</gene>
<feature type="compositionally biased region" description="Basic and acidic residues" evidence="4">
    <location>
        <begin position="550"/>
        <end position="561"/>
    </location>
</feature>
<keyword evidence="1 3" id="KW-0728">SH3 domain</keyword>
<dbReference type="Pfam" id="PF00620">
    <property type="entry name" value="RhoGAP"/>
    <property type="match status" value="1"/>
</dbReference>
<dbReference type="InterPro" id="IPR000198">
    <property type="entry name" value="RhoGAP_dom"/>
</dbReference>
<dbReference type="STRING" id="6832.A0A553PJT7"/>
<feature type="region of interest" description="Disordered" evidence="4">
    <location>
        <begin position="1572"/>
        <end position="1611"/>
    </location>
</feature>
<name>A0A553PJT7_TIGCA</name>
<evidence type="ECO:0000256" key="1">
    <source>
        <dbReference type="ARBA" id="ARBA00022443"/>
    </source>
</evidence>
<dbReference type="PROSITE" id="PS50002">
    <property type="entry name" value="SH3"/>
    <property type="match status" value="1"/>
</dbReference>
<comment type="caution">
    <text evidence="7">The sequence shown here is derived from an EMBL/GenBank/DDBJ whole genome shotgun (WGS) entry which is preliminary data.</text>
</comment>
<evidence type="ECO:0000256" key="3">
    <source>
        <dbReference type="PROSITE-ProRule" id="PRU00192"/>
    </source>
</evidence>
<feature type="region of interest" description="Disordered" evidence="4">
    <location>
        <begin position="1236"/>
        <end position="1377"/>
    </location>
</feature>
<feature type="region of interest" description="Disordered" evidence="4">
    <location>
        <begin position="1477"/>
        <end position="1545"/>
    </location>
</feature>
<evidence type="ECO:0000256" key="4">
    <source>
        <dbReference type="SAM" id="MobiDB-lite"/>
    </source>
</evidence>
<evidence type="ECO:0000313" key="7">
    <source>
        <dbReference type="EMBL" id="TRY77944.1"/>
    </source>
</evidence>
<organism evidence="7 8">
    <name type="scientific">Tigriopus californicus</name>
    <name type="common">Marine copepod</name>
    <dbReference type="NCBI Taxonomy" id="6832"/>
    <lineage>
        <taxon>Eukaryota</taxon>
        <taxon>Metazoa</taxon>
        <taxon>Ecdysozoa</taxon>
        <taxon>Arthropoda</taxon>
        <taxon>Crustacea</taxon>
        <taxon>Multicrustacea</taxon>
        <taxon>Hexanauplia</taxon>
        <taxon>Copepoda</taxon>
        <taxon>Harpacticoida</taxon>
        <taxon>Harpacticidae</taxon>
        <taxon>Tigriopus</taxon>
    </lineage>
</organism>
<feature type="region of interest" description="Disordered" evidence="4">
    <location>
        <begin position="1097"/>
        <end position="1118"/>
    </location>
</feature>
<protein>
    <recommendedName>
        <fullName evidence="9">Rho-GAP domain-containing protein</fullName>
    </recommendedName>
</protein>
<dbReference type="GO" id="GO:0005096">
    <property type="term" value="F:GTPase activator activity"/>
    <property type="evidence" value="ECO:0007669"/>
    <property type="project" value="UniProtKB-KW"/>
</dbReference>
<feature type="non-terminal residue" evidence="7">
    <location>
        <position position="1"/>
    </location>
</feature>
<feature type="region of interest" description="Disordered" evidence="4">
    <location>
        <begin position="78"/>
        <end position="115"/>
    </location>
</feature>
<feature type="compositionally biased region" description="Polar residues" evidence="4">
    <location>
        <begin position="849"/>
        <end position="860"/>
    </location>
</feature>
<evidence type="ECO:0000313" key="8">
    <source>
        <dbReference type="Proteomes" id="UP000318571"/>
    </source>
</evidence>
<feature type="compositionally biased region" description="Basic and acidic residues" evidence="4">
    <location>
        <begin position="614"/>
        <end position="624"/>
    </location>
</feature>
<evidence type="ECO:0000256" key="2">
    <source>
        <dbReference type="ARBA" id="ARBA00022468"/>
    </source>
</evidence>
<keyword evidence="8" id="KW-1185">Reference proteome</keyword>
<feature type="domain" description="Rho-GAP" evidence="6">
    <location>
        <begin position="98"/>
        <end position="318"/>
    </location>
</feature>
<dbReference type="Proteomes" id="UP000318571">
    <property type="component" value="Chromosome 11"/>
</dbReference>
<feature type="compositionally biased region" description="Low complexity" evidence="4">
    <location>
        <begin position="800"/>
        <end position="835"/>
    </location>
</feature>
<feature type="compositionally biased region" description="Basic and acidic residues" evidence="4">
    <location>
        <begin position="866"/>
        <end position="877"/>
    </location>
</feature>
<evidence type="ECO:0000259" key="5">
    <source>
        <dbReference type="PROSITE" id="PS50002"/>
    </source>
</evidence>
<feature type="compositionally biased region" description="Low complexity" evidence="4">
    <location>
        <begin position="1246"/>
        <end position="1263"/>
    </location>
</feature>
<feature type="compositionally biased region" description="Polar residues" evidence="4">
    <location>
        <begin position="934"/>
        <end position="953"/>
    </location>
</feature>
<feature type="region of interest" description="Disordered" evidence="4">
    <location>
        <begin position="1020"/>
        <end position="1054"/>
    </location>
</feature>
<feature type="region of interest" description="Disordered" evidence="4">
    <location>
        <begin position="793"/>
        <end position="902"/>
    </location>
</feature>
<feature type="domain" description="SH3" evidence="5">
    <location>
        <begin position="5"/>
        <end position="69"/>
    </location>
</feature>
<feature type="region of interest" description="Disordered" evidence="4">
    <location>
        <begin position="599"/>
        <end position="647"/>
    </location>
</feature>
<feature type="compositionally biased region" description="Polar residues" evidence="4">
    <location>
        <begin position="1097"/>
        <end position="1107"/>
    </location>
</feature>
<dbReference type="PROSITE" id="PS50238">
    <property type="entry name" value="RHOGAP"/>
    <property type="match status" value="1"/>
</dbReference>
<dbReference type="GO" id="GO:0007264">
    <property type="term" value="P:small GTPase-mediated signal transduction"/>
    <property type="evidence" value="ECO:0007669"/>
    <property type="project" value="TreeGrafter"/>
</dbReference>
<feature type="compositionally biased region" description="Basic residues" evidence="4">
    <location>
        <begin position="923"/>
        <end position="932"/>
    </location>
</feature>
<keyword evidence="2" id="KW-0343">GTPase activation</keyword>
<evidence type="ECO:0000259" key="6">
    <source>
        <dbReference type="PROSITE" id="PS50238"/>
    </source>
</evidence>
<dbReference type="InterPro" id="IPR051576">
    <property type="entry name" value="PX-Rho_GAP"/>
</dbReference>
<dbReference type="InterPro" id="IPR001452">
    <property type="entry name" value="SH3_domain"/>
</dbReference>
<accession>A0A553PJT7</accession>
<sequence length="1611" mass="178542">IQIGKYPQVRQLQCPVHEHTYDFHFLLFQVGDMISVIDMPPPDESIWWRGKRGFEVGFFPGECVEVIGDKVPHGLSIPLNSNGDSGGDSGLDNDSADSPLSSGGSSSDHHHPTKPVLRKHGKLISFFRSFILSRPSRGKLKKSGILKERVFGCDLSEHLLNTGQEACLSYPCRVAFDEDRVPNLHDDRGVLQDIHSVSSLVKMYFRELPNPICTYHLYEKFVEAAKAKENQRLVLLRDVVQQLPPPNYRTLEYLSRHLYRVSLRGGDTGMTAKNVAIVWAPNLLRSKSLEVGGVAALQGVGVQAVVTEYLIRYCELIFSDKMPVYQSITSSPTPKKQLRPKSLAISTPTKLLSLDEARNRALSSAGNGAATTACGIPLVQQESQRYIEVGGGPEKLPPKYHTVIDLPSRKGSSGGSLKHHRRSPIAWKNIFSGRNKGKPGVQRKLDLNDIKVTNRYTNTRVCSKESTAKHNTLTPLLVLFQSDINSTLNGAGNRQVQTLLSQHHHQNLRPVRSAESLIQPAPSSLEGITDNPRLLLETNPISHASQKTESAFKLRPEDISTHTKVNPSDEPPTSPNESRPISMDLDELAPLELVQRAMGQSSIKNSPRTHSRSSSHDSYFERKLSAQFKSGEEGDELLSPVEREPSGLESNLDLSEIQMNFELEDNEMRIFSEDEATMMSNSVGSDMNKSPLDEYKQFGGGGISALKRAPKILEGSDEGSPKARKMSFREKFKRFTSPTPNRKETPGLVGGIVKEPEVHAHHTSLKDKIVGALSPESLRKKPAGSEIPMMYESPQIPLQSTLATTSTTTSTASTTTVTTVTSTTSTETVTATATTGESPEDDDNVDAVASSNGLPLSPSINFIDASMHESLEKKDDKDSDDINSPGENTPDELEEEFDDDQQTVISASSLEKKLLRQDLPYNHPHHHHHHQQQRLSVASRSTNEDLTSISSSNSQAQTDQLVIAAQIHHVPIIEEGFNHVRQEQFPIIETRFHIRLAFVTAHEETQPVFEPDNRVNELSELEDDVKRKPGMDLRVSPSLSSSYHPESSDESVLISSPSLRNPHLQTVQASIDTLQSLVQDEGSLGCISPIPTSLHNLSNSNPTSCTQFDRESDHEGDPSKSAIIIEEIITETFDTAPTNLSLKVKDKSDEEDDDHDELILISSMKGEYLKRDTDPHMEVDQPEKMDYDESVVSAMSMALPIQTVEKSKTNATLDMSAPIVYQAKTSTHIVRHVALPDPKMAPSPTTPSTSSSSKGFSPSPTLSPVSPAHPRLALVGPTPYQRRPSVSSVSSCEDKPSSFSPSPPIPKPRNISKPPTPKFDIIANDIPLDDEPKLSSGDEEGELTEEKAFSLPPGIDDMDTGAITNSLSMTPPKVKEKRLTFSEPAKRLTVSKSVDRIEFKTRLSTTSLHAQIEEEHTLVNEEPPLQRRNSIHNVPFVDVSDPQTRERMERYKEERRSMLRAKYKVEDYKTKKVSVEEIEPPKPKARRSVPSSPTLEVPPIVLPHKVPQEENRPVEHVEMRKKKSPMMEAPKPRERSFNGSKKNTIEDEVNVKERAAIFGVSKTRENKLRTVSLATPGVKNNNRQDRRTSLDKSPPGAPSKIKNMAAMFEQK</sequence>
<feature type="region of interest" description="Disordered" evidence="4">
    <location>
        <begin position="543"/>
        <end position="581"/>
    </location>
</feature>
<reference evidence="7 8" key="1">
    <citation type="journal article" date="2018" name="Nat. Ecol. Evol.">
        <title>Genomic signatures of mitonuclear coevolution across populations of Tigriopus californicus.</title>
        <authorList>
            <person name="Barreto F.S."/>
            <person name="Watson E.T."/>
            <person name="Lima T.G."/>
            <person name="Willett C.S."/>
            <person name="Edmands S."/>
            <person name="Li W."/>
            <person name="Burton R.S."/>
        </authorList>
    </citation>
    <scope>NUCLEOTIDE SEQUENCE [LARGE SCALE GENOMIC DNA]</scope>
    <source>
        <strain evidence="7 8">San Diego</strain>
    </source>
</reference>
<dbReference type="Gene3D" id="2.30.30.40">
    <property type="entry name" value="SH3 Domains"/>
    <property type="match status" value="1"/>
</dbReference>
<dbReference type="PANTHER" id="PTHR15729">
    <property type="entry name" value="CDC42 GTPASE-ACTIVATING PROTEIN"/>
    <property type="match status" value="1"/>
</dbReference>
<feature type="region of interest" description="Disordered" evidence="4">
    <location>
        <begin position="920"/>
        <end position="953"/>
    </location>
</feature>
<dbReference type="SMART" id="SM00324">
    <property type="entry name" value="RhoGAP"/>
    <property type="match status" value="1"/>
</dbReference>
<evidence type="ECO:0008006" key="9">
    <source>
        <dbReference type="Google" id="ProtNLM"/>
    </source>
</evidence>
<feature type="compositionally biased region" description="Basic and acidic residues" evidence="4">
    <location>
        <begin position="1506"/>
        <end position="1518"/>
    </location>
</feature>
<feature type="compositionally biased region" description="Low complexity" evidence="4">
    <location>
        <begin position="1032"/>
        <end position="1045"/>
    </location>
</feature>
<dbReference type="SUPFAM" id="SSF50044">
    <property type="entry name" value="SH3-domain"/>
    <property type="match status" value="1"/>
</dbReference>
<feature type="compositionally biased region" description="Acidic residues" evidence="4">
    <location>
        <begin position="889"/>
        <end position="901"/>
    </location>
</feature>